<dbReference type="PANTHER" id="PTHR35526:SF3">
    <property type="entry name" value="ANTI-SIGMA-F FACTOR RSBW"/>
    <property type="match status" value="1"/>
</dbReference>
<dbReference type="Pfam" id="PF13581">
    <property type="entry name" value="HATPase_c_2"/>
    <property type="match status" value="1"/>
</dbReference>
<dbReference type="SMART" id="SM00387">
    <property type="entry name" value="HATPase_c"/>
    <property type="match status" value="1"/>
</dbReference>
<dbReference type="Proteomes" id="UP000256485">
    <property type="component" value="Unassembled WGS sequence"/>
</dbReference>
<comment type="caution">
    <text evidence="3">The sequence shown here is derived from an EMBL/GenBank/DDBJ whole genome shotgun (WGS) entry which is preliminary data.</text>
</comment>
<dbReference type="AlphaFoldDB" id="A0A3D9V8S8"/>
<name>A0A3D9V8S8_THECX</name>
<evidence type="ECO:0000313" key="4">
    <source>
        <dbReference type="Proteomes" id="UP000256485"/>
    </source>
</evidence>
<protein>
    <submittedName>
        <fullName evidence="3">Anti-sigma regulatory factor (Ser/Thr protein kinase)</fullName>
    </submittedName>
</protein>
<dbReference type="EMBL" id="QTUC01000001">
    <property type="protein sequence ID" value="REF36570.1"/>
    <property type="molecule type" value="Genomic_DNA"/>
</dbReference>
<evidence type="ECO:0000313" key="3">
    <source>
        <dbReference type="EMBL" id="REF36570.1"/>
    </source>
</evidence>
<keyword evidence="1" id="KW-0418">Kinase</keyword>
<dbReference type="GO" id="GO:0004674">
    <property type="term" value="F:protein serine/threonine kinase activity"/>
    <property type="evidence" value="ECO:0007669"/>
    <property type="project" value="UniProtKB-KW"/>
</dbReference>
<sequence length="141" mass="14965">MTVAQVESSAAATVLELPFEVGSARTARRRLEADLREAGTSDDDAHDALLVLSELVGNALRHARPLPAGTLRVAWTRERDGLEISVTDGGGPTHPRMLDLPPSALGGRGLAIVDELSSAWGVRRDGESTTVYAILPLRSSE</sequence>
<dbReference type="RefSeq" id="WP_115850191.1">
    <property type="nucleotide sequence ID" value="NZ_QTUC01000001.1"/>
</dbReference>
<organism evidence="3 4">
    <name type="scientific">Thermasporomyces composti</name>
    <dbReference type="NCBI Taxonomy" id="696763"/>
    <lineage>
        <taxon>Bacteria</taxon>
        <taxon>Bacillati</taxon>
        <taxon>Actinomycetota</taxon>
        <taxon>Actinomycetes</taxon>
        <taxon>Propionibacteriales</taxon>
        <taxon>Nocardioidaceae</taxon>
        <taxon>Thermasporomyces</taxon>
    </lineage>
</organism>
<dbReference type="Gene3D" id="3.30.565.10">
    <property type="entry name" value="Histidine kinase-like ATPase, C-terminal domain"/>
    <property type="match status" value="1"/>
</dbReference>
<gene>
    <name evidence="3" type="ORF">DFJ64_1983</name>
</gene>
<keyword evidence="1" id="KW-0723">Serine/threonine-protein kinase</keyword>
<dbReference type="InterPro" id="IPR003594">
    <property type="entry name" value="HATPase_dom"/>
</dbReference>
<evidence type="ECO:0000259" key="2">
    <source>
        <dbReference type="SMART" id="SM00387"/>
    </source>
</evidence>
<accession>A0A3D9V8S8</accession>
<dbReference type="CDD" id="cd16936">
    <property type="entry name" value="HATPase_RsbW-like"/>
    <property type="match status" value="1"/>
</dbReference>
<dbReference type="InterPro" id="IPR036890">
    <property type="entry name" value="HATPase_C_sf"/>
</dbReference>
<feature type="domain" description="Histidine kinase/HSP90-like ATPase" evidence="2">
    <location>
        <begin position="43"/>
        <end position="139"/>
    </location>
</feature>
<proteinExistence type="predicted"/>
<evidence type="ECO:0000256" key="1">
    <source>
        <dbReference type="ARBA" id="ARBA00022527"/>
    </source>
</evidence>
<keyword evidence="4" id="KW-1185">Reference proteome</keyword>
<keyword evidence="1" id="KW-0808">Transferase</keyword>
<dbReference type="SUPFAM" id="SSF55874">
    <property type="entry name" value="ATPase domain of HSP90 chaperone/DNA topoisomerase II/histidine kinase"/>
    <property type="match status" value="1"/>
</dbReference>
<dbReference type="PANTHER" id="PTHR35526">
    <property type="entry name" value="ANTI-SIGMA-F FACTOR RSBW-RELATED"/>
    <property type="match status" value="1"/>
</dbReference>
<reference evidence="3 4" key="1">
    <citation type="submission" date="2018-08" db="EMBL/GenBank/DDBJ databases">
        <title>Sequencing the genomes of 1000 actinobacteria strains.</title>
        <authorList>
            <person name="Klenk H.-P."/>
        </authorList>
    </citation>
    <scope>NUCLEOTIDE SEQUENCE [LARGE SCALE GENOMIC DNA]</scope>
    <source>
        <strain evidence="3 4">DSM 22891</strain>
    </source>
</reference>
<dbReference type="OrthoDB" id="3473090at2"/>
<dbReference type="InterPro" id="IPR050267">
    <property type="entry name" value="Anti-sigma-factor_SerPK"/>
</dbReference>